<keyword evidence="5" id="KW-0378">Hydrolase</keyword>
<evidence type="ECO:0000256" key="4">
    <source>
        <dbReference type="ARBA" id="ARBA00022729"/>
    </source>
</evidence>
<evidence type="ECO:0000256" key="8">
    <source>
        <dbReference type="ARBA" id="ARBA00023157"/>
    </source>
</evidence>
<dbReference type="Proteomes" id="UP000823926">
    <property type="component" value="Unassembled WGS sequence"/>
</dbReference>
<evidence type="ECO:0000313" key="10">
    <source>
        <dbReference type="EMBL" id="HIW11495.1"/>
    </source>
</evidence>
<proteinExistence type="inferred from homology"/>
<keyword evidence="3" id="KW-0479">Metal-binding</keyword>
<comment type="similarity">
    <text evidence="1">Belongs to the peptidase M43B family.</text>
</comment>
<organism evidence="10 11">
    <name type="scientific">Candidatus Rikenella faecigallinarum</name>
    <dbReference type="NCBI Taxonomy" id="2838745"/>
    <lineage>
        <taxon>Bacteria</taxon>
        <taxon>Pseudomonadati</taxon>
        <taxon>Bacteroidota</taxon>
        <taxon>Bacteroidia</taxon>
        <taxon>Bacteroidales</taxon>
        <taxon>Rikenellaceae</taxon>
        <taxon>Rikenella</taxon>
    </lineage>
</organism>
<keyword evidence="2" id="KW-0645">Protease</keyword>
<accession>A0A9D1TZ84</accession>
<dbReference type="AlphaFoldDB" id="A0A9D1TZ84"/>
<keyword evidence="6" id="KW-0862">Zinc</keyword>
<evidence type="ECO:0000256" key="5">
    <source>
        <dbReference type="ARBA" id="ARBA00022801"/>
    </source>
</evidence>
<keyword evidence="8" id="KW-1015">Disulfide bond</keyword>
<name>A0A9D1TZ84_9BACT</name>
<gene>
    <name evidence="10" type="ORF">H9888_08405</name>
</gene>
<evidence type="ECO:0000256" key="6">
    <source>
        <dbReference type="ARBA" id="ARBA00022833"/>
    </source>
</evidence>
<dbReference type="Pfam" id="PF05572">
    <property type="entry name" value="Peptidase_M43"/>
    <property type="match status" value="1"/>
</dbReference>
<dbReference type="GO" id="GO:0008237">
    <property type="term" value="F:metallopeptidase activity"/>
    <property type="evidence" value="ECO:0007669"/>
    <property type="project" value="UniProtKB-KW"/>
</dbReference>
<reference evidence="10" key="2">
    <citation type="submission" date="2021-04" db="EMBL/GenBank/DDBJ databases">
        <authorList>
            <person name="Gilroy R."/>
        </authorList>
    </citation>
    <scope>NUCLEOTIDE SEQUENCE</scope>
    <source>
        <strain evidence="10">ChiBcec15-1070</strain>
    </source>
</reference>
<dbReference type="GO" id="GO:0046872">
    <property type="term" value="F:metal ion binding"/>
    <property type="evidence" value="ECO:0007669"/>
    <property type="project" value="UniProtKB-KW"/>
</dbReference>
<keyword evidence="7" id="KW-0482">Metalloprotease</keyword>
<dbReference type="InterPro" id="IPR008754">
    <property type="entry name" value="Peptidase_M43"/>
</dbReference>
<keyword evidence="4" id="KW-0732">Signal</keyword>
<dbReference type="GO" id="GO:0006508">
    <property type="term" value="P:proteolysis"/>
    <property type="evidence" value="ECO:0007669"/>
    <property type="project" value="UniProtKB-KW"/>
</dbReference>
<dbReference type="Gene3D" id="3.40.390.10">
    <property type="entry name" value="Collagenase (Catalytic Domain)"/>
    <property type="match status" value="1"/>
</dbReference>
<evidence type="ECO:0000313" key="11">
    <source>
        <dbReference type="Proteomes" id="UP000823926"/>
    </source>
</evidence>
<sequence>MKRTLLWLLVLLPLTLVGCKKESGTPTPPPTPTDIPEGTIPVIFHVLYENANNVIQNPRQAIFEQRIEQLNEFYASTLFPSAGSSAVNIKFTLATHDPDGNALAEPGINRVAYYGSGNMSAANFLSTRRALTPQDKSILWDPNRYVNVWLFGFLVSNDPNQDERYVTGISYLPYCTSAHPLDKLVTWDAAITLEPYYMHGITLNNAYFRPTTQITDDEGMFTFAHEMGHYLGLLHAFSEDGSGCTNPDNASDDGCSDTPKYDRDTYQTMLYAGSLPYDSYQRQPCDGSALFTSTNIMDYYDSYRTNLTPQQKERIEHVMAYSPWIPRSSSATKALLENFTYEITDERPEPILMYCYGNHYTGSCSGHHH</sequence>
<dbReference type="PANTHER" id="PTHR47466">
    <property type="match status" value="1"/>
</dbReference>
<evidence type="ECO:0000256" key="3">
    <source>
        <dbReference type="ARBA" id="ARBA00022723"/>
    </source>
</evidence>
<evidence type="ECO:0000256" key="2">
    <source>
        <dbReference type="ARBA" id="ARBA00022670"/>
    </source>
</evidence>
<comment type="caution">
    <text evidence="10">The sequence shown here is derived from an EMBL/GenBank/DDBJ whole genome shotgun (WGS) entry which is preliminary data.</text>
</comment>
<reference evidence="10" key="1">
    <citation type="journal article" date="2021" name="PeerJ">
        <title>Extensive microbial diversity within the chicken gut microbiome revealed by metagenomics and culture.</title>
        <authorList>
            <person name="Gilroy R."/>
            <person name="Ravi A."/>
            <person name="Getino M."/>
            <person name="Pursley I."/>
            <person name="Horton D.L."/>
            <person name="Alikhan N.F."/>
            <person name="Baker D."/>
            <person name="Gharbi K."/>
            <person name="Hall N."/>
            <person name="Watson M."/>
            <person name="Adriaenssens E.M."/>
            <person name="Foster-Nyarko E."/>
            <person name="Jarju S."/>
            <person name="Secka A."/>
            <person name="Antonio M."/>
            <person name="Oren A."/>
            <person name="Chaudhuri R.R."/>
            <person name="La Ragione R."/>
            <person name="Hildebrand F."/>
            <person name="Pallen M.J."/>
        </authorList>
    </citation>
    <scope>NUCLEOTIDE SEQUENCE</scope>
    <source>
        <strain evidence="10">ChiBcec15-1070</strain>
    </source>
</reference>
<protein>
    <recommendedName>
        <fullName evidence="9">Peptidase M43 pregnancy-associated plasma-A domain-containing protein</fullName>
    </recommendedName>
</protein>
<dbReference type="PROSITE" id="PS51257">
    <property type="entry name" value="PROKAR_LIPOPROTEIN"/>
    <property type="match status" value="1"/>
</dbReference>
<evidence type="ECO:0000256" key="7">
    <source>
        <dbReference type="ARBA" id="ARBA00023049"/>
    </source>
</evidence>
<dbReference type="InterPro" id="IPR024079">
    <property type="entry name" value="MetalloPept_cat_dom_sf"/>
</dbReference>
<evidence type="ECO:0000259" key="9">
    <source>
        <dbReference type="Pfam" id="PF05572"/>
    </source>
</evidence>
<feature type="domain" description="Peptidase M43 pregnancy-associated plasma-A" evidence="9">
    <location>
        <begin position="199"/>
        <end position="319"/>
    </location>
</feature>
<dbReference type="EMBL" id="DXHL01000037">
    <property type="protein sequence ID" value="HIW11495.1"/>
    <property type="molecule type" value="Genomic_DNA"/>
</dbReference>
<dbReference type="SUPFAM" id="SSF55486">
    <property type="entry name" value="Metalloproteases ('zincins'), catalytic domain"/>
    <property type="match status" value="1"/>
</dbReference>
<dbReference type="PANTHER" id="PTHR47466:SF1">
    <property type="entry name" value="METALLOPROTEASE MEP1 (AFU_ORTHOLOGUE AFUA_1G07730)-RELATED"/>
    <property type="match status" value="1"/>
</dbReference>
<evidence type="ECO:0000256" key="1">
    <source>
        <dbReference type="ARBA" id="ARBA00008721"/>
    </source>
</evidence>